<keyword evidence="2 4" id="KW-0808">Transferase</keyword>
<evidence type="ECO:0000313" key="4">
    <source>
        <dbReference type="EMBL" id="KAB2823518.1"/>
    </source>
</evidence>
<dbReference type="InterPro" id="IPR011004">
    <property type="entry name" value="Trimer_LpxA-like_sf"/>
</dbReference>
<keyword evidence="3" id="KW-0012">Acyltransferase</keyword>
<dbReference type="GO" id="GO:0016746">
    <property type="term" value="F:acyltransferase activity"/>
    <property type="evidence" value="ECO:0007669"/>
    <property type="project" value="UniProtKB-KW"/>
</dbReference>
<protein>
    <submittedName>
        <fullName evidence="4">Serine acetyltransferase</fullName>
    </submittedName>
</protein>
<gene>
    <name evidence="4" type="ORF">F8B77_15190</name>
</gene>
<evidence type="ECO:0000256" key="2">
    <source>
        <dbReference type="ARBA" id="ARBA00022679"/>
    </source>
</evidence>
<dbReference type="CDD" id="cd03354">
    <property type="entry name" value="LbH_SAT"/>
    <property type="match status" value="1"/>
</dbReference>
<reference evidence="4 5" key="1">
    <citation type="submission" date="2019-09" db="EMBL/GenBank/DDBJ databases">
        <title>Genome of Aliivibrio finisterrensis LMG 23869 (type strain).</title>
        <authorList>
            <person name="Bowman J.P."/>
        </authorList>
    </citation>
    <scope>NUCLEOTIDE SEQUENCE [LARGE SCALE GENOMIC DNA]</scope>
    <source>
        <strain evidence="4 5">LMG 23869</strain>
    </source>
</reference>
<dbReference type="Gene3D" id="2.160.10.10">
    <property type="entry name" value="Hexapeptide repeat proteins"/>
    <property type="match status" value="1"/>
</dbReference>
<dbReference type="SUPFAM" id="SSF51161">
    <property type="entry name" value="Trimeric LpxA-like enzymes"/>
    <property type="match status" value="1"/>
</dbReference>
<evidence type="ECO:0000313" key="5">
    <source>
        <dbReference type="Proteomes" id="UP000434870"/>
    </source>
</evidence>
<comment type="similarity">
    <text evidence="1">Belongs to the transferase hexapeptide repeat family.</text>
</comment>
<name>A0A6N6RQ32_9GAMM</name>
<evidence type="ECO:0000256" key="3">
    <source>
        <dbReference type="ARBA" id="ARBA00023315"/>
    </source>
</evidence>
<dbReference type="AlphaFoldDB" id="A0A6N6RQ32"/>
<dbReference type="Pfam" id="PF00132">
    <property type="entry name" value="Hexapep"/>
    <property type="match status" value="1"/>
</dbReference>
<organism evidence="4 5">
    <name type="scientific">Aliivibrio finisterrensis</name>
    <dbReference type="NCBI Taxonomy" id="511998"/>
    <lineage>
        <taxon>Bacteria</taxon>
        <taxon>Pseudomonadati</taxon>
        <taxon>Pseudomonadota</taxon>
        <taxon>Gammaproteobacteria</taxon>
        <taxon>Vibrionales</taxon>
        <taxon>Vibrionaceae</taxon>
        <taxon>Aliivibrio</taxon>
    </lineage>
</organism>
<evidence type="ECO:0000256" key="1">
    <source>
        <dbReference type="ARBA" id="ARBA00007274"/>
    </source>
</evidence>
<proteinExistence type="inferred from homology"/>
<dbReference type="Proteomes" id="UP000434870">
    <property type="component" value="Unassembled WGS sequence"/>
</dbReference>
<sequence>MISLRKVVRYLTKRAPEKLLPIDIDIMYWFRNNRMFYLSKMWKNKIYYKYNVDISVQSQISSMVRFTHPVGIVIGDKAIIKDNVIILQGVTIGGSFNNGCEQIIEENVILCAGAKILGKVTIGKGAIIGANAVITKDVPENMVATGYNLLLSKAAKEYE</sequence>
<dbReference type="InterPro" id="IPR045304">
    <property type="entry name" value="LbH_SAT"/>
</dbReference>
<dbReference type="PANTHER" id="PTHR42811">
    <property type="entry name" value="SERINE ACETYLTRANSFERASE"/>
    <property type="match status" value="1"/>
</dbReference>
<comment type="caution">
    <text evidence="4">The sequence shown here is derived from an EMBL/GenBank/DDBJ whole genome shotgun (WGS) entry which is preliminary data.</text>
</comment>
<dbReference type="InterPro" id="IPR001451">
    <property type="entry name" value="Hexapep"/>
</dbReference>
<accession>A0A6N6RQ32</accession>
<dbReference type="EMBL" id="WBVP01000021">
    <property type="protein sequence ID" value="KAB2823518.1"/>
    <property type="molecule type" value="Genomic_DNA"/>
</dbReference>